<dbReference type="Proteomes" id="UP000313849">
    <property type="component" value="Unassembled WGS sequence"/>
</dbReference>
<dbReference type="PANTHER" id="PTHR11695">
    <property type="entry name" value="ALCOHOL DEHYDROGENASE RELATED"/>
    <property type="match status" value="1"/>
</dbReference>
<dbReference type="InterPro" id="IPR036291">
    <property type="entry name" value="NAD(P)-bd_dom_sf"/>
</dbReference>
<comment type="caution">
    <text evidence="2">The sequence shown here is derived from an EMBL/GenBank/DDBJ whole genome shotgun (WGS) entry which is preliminary data.</text>
</comment>
<dbReference type="OrthoDB" id="3175656at2"/>
<dbReference type="AlphaFoldDB" id="A0A5C5B7I2"/>
<dbReference type="RefSeq" id="WP_139987856.1">
    <property type="nucleotide sequence ID" value="NZ_VENP01000089.1"/>
</dbReference>
<dbReference type="PANTHER" id="PTHR11695:SF294">
    <property type="entry name" value="RETICULON-4-INTERACTING PROTEIN 1, MITOCHONDRIAL"/>
    <property type="match status" value="1"/>
</dbReference>
<dbReference type="InterPro" id="IPR013154">
    <property type="entry name" value="ADH-like_N"/>
</dbReference>
<dbReference type="CDD" id="cd05289">
    <property type="entry name" value="MDR_like_2"/>
    <property type="match status" value="1"/>
</dbReference>
<dbReference type="Pfam" id="PF08240">
    <property type="entry name" value="ADH_N"/>
    <property type="match status" value="1"/>
</dbReference>
<dbReference type="Gene3D" id="3.90.180.10">
    <property type="entry name" value="Medium-chain alcohol dehydrogenases, catalytic domain"/>
    <property type="match status" value="1"/>
</dbReference>
<evidence type="ECO:0000259" key="1">
    <source>
        <dbReference type="SMART" id="SM00829"/>
    </source>
</evidence>
<dbReference type="Pfam" id="PF13602">
    <property type="entry name" value="ADH_zinc_N_2"/>
    <property type="match status" value="1"/>
</dbReference>
<dbReference type="Gene3D" id="3.40.50.720">
    <property type="entry name" value="NAD(P)-binding Rossmann-like Domain"/>
    <property type="match status" value="1"/>
</dbReference>
<reference evidence="2 3" key="1">
    <citation type="submission" date="2019-06" db="EMBL/GenBank/DDBJ databases">
        <title>Draft genome sequence of Miniimonas arenae KCTC 19750T isolated from sea sand.</title>
        <authorList>
            <person name="Park S.-J."/>
        </authorList>
    </citation>
    <scope>NUCLEOTIDE SEQUENCE [LARGE SCALE GENOMIC DNA]</scope>
    <source>
        <strain evidence="2 3">KCTC 19750</strain>
    </source>
</reference>
<dbReference type="SMART" id="SM00829">
    <property type="entry name" value="PKS_ER"/>
    <property type="match status" value="1"/>
</dbReference>
<dbReference type="InterPro" id="IPR050700">
    <property type="entry name" value="YIM1/Zinc_Alcohol_DH_Fams"/>
</dbReference>
<dbReference type="InterPro" id="IPR020843">
    <property type="entry name" value="ER"/>
</dbReference>
<sequence>MKAIAYSEFGSADVLHLTDLPDPHIGSDAVVVKVVAAGVNPVDYKVREGHLAGLLDTVFPVVPGWDVAGTVVAVGLDTPELQVGDAVMAYARKDVVSGGTLAELVQVPVRTAARKPDALSFVEAAALPLAGLTALQSIRRAGVAAGQHVLVHGAAGGVGSLAVQLLVHKGAHVVGTASEGNHDYLRALGATPVAYGEGLADRALAVVPEGFDVVLDYVGGAAIDATPALLAEGGTVVSVADPRARTELGGHYVWVRPDAADLAELGALAADGVLRLEIAETFPLERAADAHRLVETGHVRGKVVVAV</sequence>
<feature type="domain" description="Enoyl reductase (ER)" evidence="1">
    <location>
        <begin position="10"/>
        <end position="305"/>
    </location>
</feature>
<name>A0A5C5B7I2_9MICO</name>
<accession>A0A5C5B7I2</accession>
<evidence type="ECO:0000313" key="3">
    <source>
        <dbReference type="Proteomes" id="UP000313849"/>
    </source>
</evidence>
<evidence type="ECO:0000313" key="2">
    <source>
        <dbReference type="EMBL" id="TNU72878.1"/>
    </source>
</evidence>
<dbReference type="SUPFAM" id="SSF50129">
    <property type="entry name" value="GroES-like"/>
    <property type="match status" value="1"/>
</dbReference>
<dbReference type="InterPro" id="IPR011032">
    <property type="entry name" value="GroES-like_sf"/>
</dbReference>
<dbReference type="GO" id="GO:0016491">
    <property type="term" value="F:oxidoreductase activity"/>
    <property type="evidence" value="ECO:0007669"/>
    <property type="project" value="InterPro"/>
</dbReference>
<dbReference type="EMBL" id="VENP01000089">
    <property type="protein sequence ID" value="TNU72878.1"/>
    <property type="molecule type" value="Genomic_DNA"/>
</dbReference>
<organism evidence="2 3">
    <name type="scientific">Miniimonas arenae</name>
    <dbReference type="NCBI Taxonomy" id="676201"/>
    <lineage>
        <taxon>Bacteria</taxon>
        <taxon>Bacillati</taxon>
        <taxon>Actinomycetota</taxon>
        <taxon>Actinomycetes</taxon>
        <taxon>Micrococcales</taxon>
        <taxon>Beutenbergiaceae</taxon>
        <taxon>Miniimonas</taxon>
    </lineage>
</organism>
<proteinExistence type="predicted"/>
<dbReference type="SUPFAM" id="SSF51735">
    <property type="entry name" value="NAD(P)-binding Rossmann-fold domains"/>
    <property type="match status" value="1"/>
</dbReference>
<keyword evidence="3" id="KW-1185">Reference proteome</keyword>
<gene>
    <name evidence="2" type="ORF">FH969_14375</name>
</gene>
<protein>
    <submittedName>
        <fullName evidence="2">NADP-dependent oxidoreductase</fullName>
    </submittedName>
</protein>